<dbReference type="InterPro" id="IPR013429">
    <property type="entry name" value="Regulatory_FmdB_Zinc_ribbon"/>
</dbReference>
<proteinExistence type="predicted"/>
<sequence length="66" mass="6787">MPFYEYHCPSCNTGFTLMRTMAERDEPATCPDCGEFTALREVSAFSTGSGGGGFDGGGGCGSGGFT</sequence>
<accession>A0A956SCK7</accession>
<dbReference type="SMART" id="SM00834">
    <property type="entry name" value="CxxC_CXXC_SSSS"/>
    <property type="match status" value="1"/>
</dbReference>
<dbReference type="AlphaFoldDB" id="A0A956SCK7"/>
<dbReference type="EMBL" id="JAGQHS010000026">
    <property type="protein sequence ID" value="MCA9755572.1"/>
    <property type="molecule type" value="Genomic_DNA"/>
</dbReference>
<evidence type="ECO:0000259" key="1">
    <source>
        <dbReference type="SMART" id="SM00834"/>
    </source>
</evidence>
<dbReference type="NCBIfam" id="TIGR02605">
    <property type="entry name" value="CxxC_CxxC_SSSS"/>
    <property type="match status" value="1"/>
</dbReference>
<evidence type="ECO:0000313" key="2">
    <source>
        <dbReference type="EMBL" id="MCA9755572.1"/>
    </source>
</evidence>
<comment type="caution">
    <text evidence="2">The sequence shown here is derived from an EMBL/GenBank/DDBJ whole genome shotgun (WGS) entry which is preliminary data.</text>
</comment>
<evidence type="ECO:0000313" key="3">
    <source>
        <dbReference type="Proteomes" id="UP000739538"/>
    </source>
</evidence>
<protein>
    <submittedName>
        <fullName evidence="2">Zinc ribbon domain-containing protein</fullName>
    </submittedName>
</protein>
<organism evidence="2 3">
    <name type="scientific">Eiseniibacteriota bacterium</name>
    <dbReference type="NCBI Taxonomy" id="2212470"/>
    <lineage>
        <taxon>Bacteria</taxon>
        <taxon>Candidatus Eiseniibacteriota</taxon>
    </lineage>
</organism>
<feature type="domain" description="Putative regulatory protein FmdB zinc ribbon" evidence="1">
    <location>
        <begin position="1"/>
        <end position="43"/>
    </location>
</feature>
<gene>
    <name evidence="2" type="ORF">KDA27_07205</name>
</gene>
<dbReference type="Pfam" id="PF09723">
    <property type="entry name" value="Zn_ribbon_8"/>
    <property type="match status" value="1"/>
</dbReference>
<name>A0A956SCK7_UNCEI</name>
<reference evidence="2" key="1">
    <citation type="submission" date="2020-04" db="EMBL/GenBank/DDBJ databases">
        <authorList>
            <person name="Zhang T."/>
        </authorList>
    </citation>
    <scope>NUCLEOTIDE SEQUENCE</scope>
    <source>
        <strain evidence="2">HKST-UBA02</strain>
    </source>
</reference>
<dbReference type="Proteomes" id="UP000739538">
    <property type="component" value="Unassembled WGS sequence"/>
</dbReference>
<dbReference type="Gene3D" id="2.20.28.10">
    <property type="match status" value="1"/>
</dbReference>
<reference evidence="2" key="2">
    <citation type="journal article" date="2021" name="Microbiome">
        <title>Successional dynamics and alternative stable states in a saline activated sludge microbial community over 9 years.</title>
        <authorList>
            <person name="Wang Y."/>
            <person name="Ye J."/>
            <person name="Ju F."/>
            <person name="Liu L."/>
            <person name="Boyd J.A."/>
            <person name="Deng Y."/>
            <person name="Parks D.H."/>
            <person name="Jiang X."/>
            <person name="Yin X."/>
            <person name="Woodcroft B.J."/>
            <person name="Tyson G.W."/>
            <person name="Hugenholtz P."/>
            <person name="Polz M.F."/>
            <person name="Zhang T."/>
        </authorList>
    </citation>
    <scope>NUCLEOTIDE SEQUENCE</scope>
    <source>
        <strain evidence="2">HKST-UBA02</strain>
    </source>
</reference>